<dbReference type="Pfam" id="PF00501">
    <property type="entry name" value="AMP-binding"/>
    <property type="match status" value="1"/>
</dbReference>
<accession>A0A9Q0YJ87</accession>
<keyword evidence="3" id="KW-0443">Lipid metabolism</keyword>
<dbReference type="InterPro" id="IPR045851">
    <property type="entry name" value="AMP-bd_C_sf"/>
</dbReference>
<evidence type="ECO:0000256" key="7">
    <source>
        <dbReference type="ARBA" id="ARBA00048666"/>
    </source>
</evidence>
<evidence type="ECO:0000259" key="10">
    <source>
        <dbReference type="Pfam" id="PF13193"/>
    </source>
</evidence>
<gene>
    <name evidence="11" type="ORF">HOLleu_35623</name>
</gene>
<dbReference type="InterPro" id="IPR020845">
    <property type="entry name" value="AMP-binding_CS"/>
</dbReference>
<reference evidence="11" key="1">
    <citation type="submission" date="2021-10" db="EMBL/GenBank/DDBJ databases">
        <title>Tropical sea cucumber genome reveals ecological adaptation and Cuvierian tubules defense mechanism.</title>
        <authorList>
            <person name="Chen T."/>
        </authorList>
    </citation>
    <scope>NUCLEOTIDE SEQUENCE</scope>
    <source>
        <strain evidence="11">Nanhai2018</strain>
        <tissue evidence="11">Muscle</tissue>
    </source>
</reference>
<feature type="transmembrane region" description="Helical" evidence="8">
    <location>
        <begin position="123"/>
        <end position="143"/>
    </location>
</feature>
<dbReference type="Proteomes" id="UP001152320">
    <property type="component" value="Chromosome 19"/>
</dbReference>
<comment type="catalytic activity">
    <reaction evidence="5">
        <text>a very long-chain fatty acid + ATP + CoA = a very long-chain fatty acyl-CoA + AMP + diphosphate</text>
        <dbReference type="Rhea" id="RHEA:54536"/>
        <dbReference type="ChEBI" id="CHEBI:30616"/>
        <dbReference type="ChEBI" id="CHEBI:33019"/>
        <dbReference type="ChEBI" id="CHEBI:57287"/>
        <dbReference type="ChEBI" id="CHEBI:58950"/>
        <dbReference type="ChEBI" id="CHEBI:138261"/>
        <dbReference type="ChEBI" id="CHEBI:456215"/>
    </reaction>
    <physiologicalReaction direction="left-to-right" evidence="5">
        <dbReference type="Rhea" id="RHEA:54537"/>
    </physiologicalReaction>
</comment>
<dbReference type="FunFam" id="3.30.300.30:FF:000002">
    <property type="entry name" value="Long-chain fatty acid transport protein 1"/>
    <property type="match status" value="1"/>
</dbReference>
<keyword evidence="8" id="KW-1133">Transmembrane helix</keyword>
<dbReference type="EMBL" id="JAIZAY010000019">
    <property type="protein sequence ID" value="KAJ8023259.1"/>
    <property type="molecule type" value="Genomic_DNA"/>
</dbReference>
<name>A0A9Q0YJ87_HOLLE</name>
<comment type="catalytic activity">
    <reaction evidence="7">
        <text>tetracosanoate + ATP + CoA = tetracosanoyl-CoA + AMP + diphosphate</text>
        <dbReference type="Rhea" id="RHEA:33639"/>
        <dbReference type="ChEBI" id="CHEBI:30616"/>
        <dbReference type="ChEBI" id="CHEBI:31014"/>
        <dbReference type="ChEBI" id="CHEBI:33019"/>
        <dbReference type="ChEBI" id="CHEBI:57287"/>
        <dbReference type="ChEBI" id="CHEBI:65052"/>
        <dbReference type="ChEBI" id="CHEBI:456215"/>
    </reaction>
    <physiologicalReaction direction="left-to-right" evidence="7">
        <dbReference type="Rhea" id="RHEA:33640"/>
    </physiologicalReaction>
</comment>
<evidence type="ECO:0000313" key="12">
    <source>
        <dbReference type="Proteomes" id="UP001152320"/>
    </source>
</evidence>
<dbReference type="EC" id="6.2.1.3" evidence="4"/>
<evidence type="ECO:0000256" key="2">
    <source>
        <dbReference type="ARBA" id="ARBA00022598"/>
    </source>
</evidence>
<keyword evidence="8" id="KW-0812">Transmembrane</keyword>
<keyword evidence="8" id="KW-0472">Membrane</keyword>
<keyword evidence="3" id="KW-0276">Fatty acid metabolism</keyword>
<dbReference type="AlphaFoldDB" id="A0A9Q0YJ87"/>
<evidence type="ECO:0000256" key="5">
    <source>
        <dbReference type="ARBA" id="ARBA00036527"/>
    </source>
</evidence>
<feature type="domain" description="AMP-dependent synthetase/ligase" evidence="9">
    <location>
        <begin position="66"/>
        <end position="402"/>
    </location>
</feature>
<dbReference type="InterPro" id="IPR025110">
    <property type="entry name" value="AMP-bd_C"/>
</dbReference>
<evidence type="ECO:0000256" key="4">
    <source>
        <dbReference type="ARBA" id="ARBA00026121"/>
    </source>
</evidence>
<dbReference type="GO" id="GO:0005324">
    <property type="term" value="F:long-chain fatty acid transmembrane transporter activity"/>
    <property type="evidence" value="ECO:0007669"/>
    <property type="project" value="TreeGrafter"/>
</dbReference>
<evidence type="ECO:0000256" key="8">
    <source>
        <dbReference type="SAM" id="Phobius"/>
    </source>
</evidence>
<evidence type="ECO:0000313" key="11">
    <source>
        <dbReference type="EMBL" id="KAJ8023259.1"/>
    </source>
</evidence>
<evidence type="ECO:0000256" key="3">
    <source>
        <dbReference type="ARBA" id="ARBA00022832"/>
    </source>
</evidence>
<protein>
    <recommendedName>
        <fullName evidence="4">long-chain-fatty-acid--CoA ligase</fullName>
        <ecNumber evidence="4">6.2.1.3</ecNumber>
    </recommendedName>
    <alternativeName>
        <fullName evidence="6">Long-chain-fatty-acid--CoA ligase</fullName>
    </alternativeName>
</protein>
<organism evidence="11 12">
    <name type="scientific">Holothuria leucospilota</name>
    <name type="common">Black long sea cucumber</name>
    <name type="synonym">Mertensiothuria leucospilota</name>
    <dbReference type="NCBI Taxonomy" id="206669"/>
    <lineage>
        <taxon>Eukaryota</taxon>
        <taxon>Metazoa</taxon>
        <taxon>Echinodermata</taxon>
        <taxon>Eleutherozoa</taxon>
        <taxon>Echinozoa</taxon>
        <taxon>Holothuroidea</taxon>
        <taxon>Aspidochirotacea</taxon>
        <taxon>Aspidochirotida</taxon>
        <taxon>Holothuriidae</taxon>
        <taxon>Holothuria</taxon>
    </lineage>
</organism>
<dbReference type="Gene3D" id="3.40.50.12780">
    <property type="entry name" value="N-terminal domain of ligase-like"/>
    <property type="match status" value="1"/>
</dbReference>
<keyword evidence="2" id="KW-0436">Ligase</keyword>
<dbReference type="PANTHER" id="PTHR43107:SF22">
    <property type="entry name" value="VERY LONG-CHAIN ACYL-COA SYNTHETASE"/>
    <property type="match status" value="1"/>
</dbReference>
<feature type="transmembrane region" description="Helical" evidence="8">
    <location>
        <begin position="12"/>
        <end position="33"/>
    </location>
</feature>
<proteinExistence type="inferred from homology"/>
<dbReference type="NCBIfam" id="NF006134">
    <property type="entry name" value="PRK08279.1"/>
    <property type="match status" value="1"/>
</dbReference>
<dbReference type="Gene3D" id="3.30.300.30">
    <property type="match status" value="1"/>
</dbReference>
<comment type="similarity">
    <text evidence="1">Belongs to the ATP-dependent AMP-binding enzyme family.</text>
</comment>
<dbReference type="InterPro" id="IPR042099">
    <property type="entry name" value="ANL_N_sf"/>
</dbReference>
<evidence type="ECO:0000256" key="6">
    <source>
        <dbReference type="ARBA" id="ARBA00041297"/>
    </source>
</evidence>
<dbReference type="InterPro" id="IPR000873">
    <property type="entry name" value="AMP-dep_synth/lig_dom"/>
</dbReference>
<dbReference type="SUPFAM" id="SSF56801">
    <property type="entry name" value="Acetyl-CoA synthetase-like"/>
    <property type="match status" value="1"/>
</dbReference>
<dbReference type="GO" id="GO:0044539">
    <property type="term" value="P:long-chain fatty acid import into cell"/>
    <property type="evidence" value="ECO:0007669"/>
    <property type="project" value="TreeGrafter"/>
</dbReference>
<dbReference type="GO" id="GO:0005886">
    <property type="term" value="C:plasma membrane"/>
    <property type="evidence" value="ECO:0007669"/>
    <property type="project" value="TreeGrafter"/>
</dbReference>
<feature type="domain" description="AMP-binding enzyme C-terminal" evidence="10">
    <location>
        <begin position="510"/>
        <end position="586"/>
    </location>
</feature>
<dbReference type="PANTHER" id="PTHR43107">
    <property type="entry name" value="LONG-CHAIN FATTY ACID TRANSPORT PROTEIN"/>
    <property type="match status" value="1"/>
</dbReference>
<evidence type="ECO:0000256" key="1">
    <source>
        <dbReference type="ARBA" id="ARBA00006432"/>
    </source>
</evidence>
<dbReference type="GO" id="GO:0004467">
    <property type="term" value="F:long-chain fatty acid-CoA ligase activity"/>
    <property type="evidence" value="ECO:0007669"/>
    <property type="project" value="UniProtKB-EC"/>
</dbReference>
<dbReference type="GO" id="GO:0005789">
    <property type="term" value="C:endoplasmic reticulum membrane"/>
    <property type="evidence" value="ECO:0007669"/>
    <property type="project" value="TreeGrafter"/>
</dbReference>
<dbReference type="OrthoDB" id="288590at2759"/>
<comment type="caution">
    <text evidence="11">The sequence shown here is derived from an EMBL/GenBank/DDBJ whole genome shotgun (WGS) entry which is preliminary data.</text>
</comment>
<keyword evidence="12" id="KW-1185">Reference proteome</keyword>
<evidence type="ECO:0000259" key="9">
    <source>
        <dbReference type="Pfam" id="PF00501"/>
    </source>
</evidence>
<dbReference type="Pfam" id="PF13193">
    <property type="entry name" value="AMP-binding_C"/>
    <property type="match status" value="1"/>
</dbReference>
<dbReference type="PROSITE" id="PS00455">
    <property type="entry name" value="AMP_BINDING"/>
    <property type="match status" value="1"/>
</dbReference>
<sequence length="634" mass="72464">MYQFLSTLVTYFTYTFLGVTIPVLITYLLYPAVTTDIGYFRRKSKIERNIQQCLRNNITIVDRYEELVEQQGTKNFLYYNGQEFTYSHVNKVANRLTNYLVEKKEVKLRDVVCMFMYNKPDFVWTWLAIVKCGATAALVNVHIRGKSLVHCIRVSESKIIICNTDDVELLEALKEIKPELDELGIKIFVVGTVYKPLPQDFVDLTKLSRDSLESNNVAARRGVNIHQDSCSYFYTSGTTGLPKASIYSHRRMVAASKSLLYYDLAPDDIFYICLPLYHAAAFTLGLMNVINTGGAAVIRKKFSVREFWNDVRRYRITVIEYIGETARYLVQAPRDDQDGIYPHGSIKLAVGNGLPADIWREFKERFNIRRVGEFYGATDGNCMLVNLDGKEGTVGRYTPLQEKLIDRLQIIECDRETAEPRRGSDGLCIPCPKGKAGLLATKVSERFPFDAYVGDRKITEKKMIRDVLRKGDCYANTGDLMLIDFDGYVYFKDRLGNTFRWKGENVATTEVELALLENAQVESANVYGVKVEGKDGRAGMAALKIQNNETLDCPGMYRHITERLPSYACPKFIRVKEAMEVTGTFKLRKVNLMKEGFDPRHISEPLYYMNEKDKTYSILDEDSFNGIWSGTIRL</sequence>